<organism evidence="2">
    <name type="scientific">Chromera velia CCMP2878</name>
    <dbReference type="NCBI Taxonomy" id="1169474"/>
    <lineage>
        <taxon>Eukaryota</taxon>
        <taxon>Sar</taxon>
        <taxon>Alveolata</taxon>
        <taxon>Colpodellida</taxon>
        <taxon>Chromeraceae</taxon>
        <taxon>Chromera</taxon>
    </lineage>
</organism>
<protein>
    <submittedName>
        <fullName evidence="2">Uncharacterized protein</fullName>
    </submittedName>
</protein>
<feature type="compositionally biased region" description="Basic and acidic residues" evidence="1">
    <location>
        <begin position="354"/>
        <end position="367"/>
    </location>
</feature>
<feature type="compositionally biased region" description="Basic and acidic residues" evidence="1">
    <location>
        <begin position="380"/>
        <end position="397"/>
    </location>
</feature>
<feature type="compositionally biased region" description="Low complexity" evidence="1">
    <location>
        <begin position="223"/>
        <end position="232"/>
    </location>
</feature>
<name>A0A0G4G2C1_9ALVE</name>
<feature type="compositionally biased region" description="Polar residues" evidence="1">
    <location>
        <begin position="1132"/>
        <end position="1143"/>
    </location>
</feature>
<feature type="compositionally biased region" description="Acidic residues" evidence="1">
    <location>
        <begin position="63"/>
        <end position="78"/>
    </location>
</feature>
<dbReference type="AlphaFoldDB" id="A0A0G4G2C1"/>
<dbReference type="InterPro" id="IPR000048">
    <property type="entry name" value="IQ_motif_EF-hand-BS"/>
</dbReference>
<feature type="compositionally biased region" description="Acidic residues" evidence="1">
    <location>
        <begin position="194"/>
        <end position="205"/>
    </location>
</feature>
<feature type="region of interest" description="Disordered" evidence="1">
    <location>
        <begin position="986"/>
        <end position="1166"/>
    </location>
</feature>
<feature type="compositionally biased region" description="Polar residues" evidence="1">
    <location>
        <begin position="850"/>
        <end position="865"/>
    </location>
</feature>
<feature type="region of interest" description="Disordered" evidence="1">
    <location>
        <begin position="723"/>
        <end position="917"/>
    </location>
</feature>
<dbReference type="PROSITE" id="PS50096">
    <property type="entry name" value="IQ"/>
    <property type="match status" value="1"/>
</dbReference>
<feature type="compositionally biased region" description="Basic residues" evidence="1">
    <location>
        <begin position="987"/>
        <end position="1001"/>
    </location>
</feature>
<feature type="region of interest" description="Disordered" evidence="1">
    <location>
        <begin position="354"/>
        <end position="410"/>
    </location>
</feature>
<evidence type="ECO:0000313" key="2">
    <source>
        <dbReference type="EMBL" id="CEM22301.1"/>
    </source>
</evidence>
<feature type="region of interest" description="Disordered" evidence="1">
    <location>
        <begin position="36"/>
        <end position="101"/>
    </location>
</feature>
<feature type="compositionally biased region" description="Polar residues" evidence="1">
    <location>
        <begin position="723"/>
        <end position="733"/>
    </location>
</feature>
<feature type="compositionally biased region" description="Basic and acidic residues" evidence="1">
    <location>
        <begin position="79"/>
        <end position="92"/>
    </location>
</feature>
<feature type="region of interest" description="Disordered" evidence="1">
    <location>
        <begin position="129"/>
        <end position="209"/>
    </location>
</feature>
<feature type="compositionally biased region" description="Low complexity" evidence="1">
    <location>
        <begin position="869"/>
        <end position="888"/>
    </location>
</feature>
<sequence>MLEVQADPSRCFVPVLNAQREWTDEEIEAMVEADLAATTLSDFEDEEADMEKERGLPVPSPDLSDEEDSPEEQALPEEEQQRLQSEKERLQEEGDAFVSLFRQRQDDMEDLQMWHEKVMTSLQEIQSYMSKAELPDFDAEPPSHPQASSSSDDESEREKGTPRPDPALLDGTADLSSASGDGAKNEENGPGPTVEEEGEDIEEGMTDVSVLRGLKDAVVMRASDPAEAAARASEADEAARRAVSTRESWNQDTVSDSGEKEGEGDDPQAPQGEEGKQTEEQKKEPSEEEKEKQRLLEVAKTLEESRAKAREREKERQNQRQRELEEALTLKRQKDEEAAAAEIQRLSEIFERQRRELESRQRIEERSQMAMEDLAASEARNAEKEAEEKLERIRETETMEEEDRSAQRQRAAERALAVKAEERRVRERRQAAVSIQRLCRRRQARRRASEKQRDRLLQIQAEREEAERRRREECITLIQTAIRACLCKQSFRVKQKAAAKLLRQWRSFHLRRWVGHAVRVSSVGHTLLRNRQTQRVSRILQRWKEKALELRALSQAQSSAARRLQTRWRAHKAIAATRQRKREVVCGRFARALSSARLRQGLYRWQAQVCLCKEAESRREVAAVLLQCVWRGGCSREAMRASGIPLPVDQPKFECARKVQGIFRRRQRLRRLRWAMRAAKDLSTSLGGDLASVRLEAIDVADLLASQKKFLDTVALISDGVASSQSQQHTRTNFPVVPTKANGTPRTPTPGSLEPLPPMTPRGLSGRSGKGKTAQSPCPTVPPSSCPRGSDQAEEEGVCGTNDATNEARETEKGRGLFLRGGMPMPLCSPRSRERSAQAKAMQAKGLPPLNSSLNSMRLSASPTGKQDPPAVSSQWSVPVSSSFNSKPRPSPGPLATSPHKDETPPASPSASSVVGGCQSFRVPSARSLCLSVEESTRGDETGSAAVAAPPSRSIVWHEGEKVAARLRAGETEEERAARLYQENRKAFKTRRRSKIGRGGKARVCPAREEEAFLASGPSTLPPYPPPYPRTHVAAPHPPSESKKEVGRKQSRTVGQKPAEQERGRPSKQAAGTPTWAAPARPSKAQDVIALWREQEKLLQQKQGGESDLECQSTKPNVGANDWKGKGRDPTASLTISYATSPAGSVGCASGFASDRGGESAADVDGPDRFIALPVARKGL</sequence>
<dbReference type="VEuPathDB" id="CryptoDB:Cvel_19921"/>
<accession>A0A0G4G2C1</accession>
<feature type="region of interest" description="Disordered" evidence="1">
    <location>
        <begin position="223"/>
        <end position="337"/>
    </location>
</feature>
<reference evidence="2" key="1">
    <citation type="submission" date="2014-11" db="EMBL/GenBank/DDBJ databases">
        <authorList>
            <person name="Otto D Thomas"/>
            <person name="Naeem Raeece"/>
        </authorList>
    </citation>
    <scope>NUCLEOTIDE SEQUENCE</scope>
</reference>
<feature type="region of interest" description="Disordered" evidence="1">
    <location>
        <begin position="933"/>
        <end position="953"/>
    </location>
</feature>
<proteinExistence type="predicted"/>
<feature type="compositionally biased region" description="Pro residues" evidence="1">
    <location>
        <begin position="1020"/>
        <end position="1029"/>
    </location>
</feature>
<feature type="compositionally biased region" description="Polar residues" evidence="1">
    <location>
        <begin position="245"/>
        <end position="256"/>
    </location>
</feature>
<dbReference type="SMART" id="SM00015">
    <property type="entry name" value="IQ"/>
    <property type="match status" value="4"/>
</dbReference>
<dbReference type="EMBL" id="CDMZ01000830">
    <property type="protein sequence ID" value="CEM22301.1"/>
    <property type="molecule type" value="Genomic_DNA"/>
</dbReference>
<evidence type="ECO:0000256" key="1">
    <source>
        <dbReference type="SAM" id="MobiDB-lite"/>
    </source>
</evidence>
<gene>
    <name evidence="2" type="ORF">Cvel_19921</name>
</gene>
<feature type="compositionally biased region" description="Polar residues" evidence="1">
    <location>
        <begin position="1100"/>
        <end position="1116"/>
    </location>
</feature>
<feature type="compositionally biased region" description="Basic and acidic residues" evidence="1">
    <location>
        <begin position="806"/>
        <end position="815"/>
    </location>
</feature>
<feature type="compositionally biased region" description="Polar residues" evidence="1">
    <location>
        <begin position="741"/>
        <end position="750"/>
    </location>
</feature>
<feature type="compositionally biased region" description="Basic and acidic residues" evidence="1">
    <location>
        <begin position="273"/>
        <end position="337"/>
    </location>
</feature>